<feature type="transmembrane region" description="Helical" evidence="1">
    <location>
        <begin position="140"/>
        <end position="157"/>
    </location>
</feature>
<proteinExistence type="predicted"/>
<dbReference type="Proteomes" id="UP001341840">
    <property type="component" value="Unassembled WGS sequence"/>
</dbReference>
<evidence type="ECO:0000313" key="2">
    <source>
        <dbReference type="EMBL" id="MED6119590.1"/>
    </source>
</evidence>
<reference evidence="2 3" key="1">
    <citation type="journal article" date="2023" name="Plants (Basel)">
        <title>Bridging the Gap: Combining Genomics and Transcriptomics Approaches to Understand Stylosanthes scabra, an Orphan Legume from the Brazilian Caatinga.</title>
        <authorList>
            <person name="Ferreira-Neto J.R.C."/>
            <person name="da Silva M.D."/>
            <person name="Binneck E."/>
            <person name="de Melo N.F."/>
            <person name="da Silva R.H."/>
            <person name="de Melo A.L.T.M."/>
            <person name="Pandolfi V."/>
            <person name="Bustamante F.O."/>
            <person name="Brasileiro-Vidal A.C."/>
            <person name="Benko-Iseppon A.M."/>
        </authorList>
    </citation>
    <scope>NUCLEOTIDE SEQUENCE [LARGE SCALE GENOMIC DNA]</scope>
    <source>
        <tissue evidence="2">Leaves</tissue>
    </source>
</reference>
<keyword evidence="1" id="KW-1133">Transmembrane helix</keyword>
<keyword evidence="3" id="KW-1185">Reference proteome</keyword>
<keyword evidence="1" id="KW-0812">Transmembrane</keyword>
<evidence type="ECO:0000313" key="3">
    <source>
        <dbReference type="Proteomes" id="UP001341840"/>
    </source>
</evidence>
<comment type="caution">
    <text evidence="2">The sequence shown here is derived from an EMBL/GenBank/DDBJ whole genome shotgun (WGS) entry which is preliminary data.</text>
</comment>
<sequence>MAERGPSSLNLLADVAAAVAGEAPFEAPLQAPAPVEAPLQALAPVEEPLQAPAPVEAPAGGDGKRRRISTADEYGCICKVWVPKPQIHIAAGLVTAGSPRNLTLFYCFLRLAIKHRQFWNVTTDNSAKQSKQSSRAGKHMLYTLAFFASAASFFFFFPDEGLKSMLLNSAVTFHFFKWLIEGSFCSCWS</sequence>
<protein>
    <submittedName>
        <fullName evidence="2">Uncharacterized protein</fullName>
    </submittedName>
</protein>
<dbReference type="EMBL" id="JASCZI010030242">
    <property type="protein sequence ID" value="MED6119590.1"/>
    <property type="molecule type" value="Genomic_DNA"/>
</dbReference>
<gene>
    <name evidence="2" type="ORF">PIB30_013229</name>
</gene>
<keyword evidence="1" id="KW-0472">Membrane</keyword>
<name>A0ABU6R591_9FABA</name>
<evidence type="ECO:0000256" key="1">
    <source>
        <dbReference type="SAM" id="Phobius"/>
    </source>
</evidence>
<organism evidence="2 3">
    <name type="scientific">Stylosanthes scabra</name>
    <dbReference type="NCBI Taxonomy" id="79078"/>
    <lineage>
        <taxon>Eukaryota</taxon>
        <taxon>Viridiplantae</taxon>
        <taxon>Streptophyta</taxon>
        <taxon>Embryophyta</taxon>
        <taxon>Tracheophyta</taxon>
        <taxon>Spermatophyta</taxon>
        <taxon>Magnoliopsida</taxon>
        <taxon>eudicotyledons</taxon>
        <taxon>Gunneridae</taxon>
        <taxon>Pentapetalae</taxon>
        <taxon>rosids</taxon>
        <taxon>fabids</taxon>
        <taxon>Fabales</taxon>
        <taxon>Fabaceae</taxon>
        <taxon>Papilionoideae</taxon>
        <taxon>50 kb inversion clade</taxon>
        <taxon>dalbergioids sensu lato</taxon>
        <taxon>Dalbergieae</taxon>
        <taxon>Pterocarpus clade</taxon>
        <taxon>Stylosanthes</taxon>
    </lineage>
</organism>
<accession>A0ABU6R591</accession>